<comment type="caution">
    <text evidence="2">The sequence shown here is derived from an EMBL/GenBank/DDBJ whole genome shotgun (WGS) entry which is preliminary data.</text>
</comment>
<proteinExistence type="predicted"/>
<evidence type="ECO:0000256" key="1">
    <source>
        <dbReference type="SAM" id="MobiDB-lite"/>
    </source>
</evidence>
<reference evidence="2 3" key="1">
    <citation type="journal article" date="2023" name="Arcadia Sci">
        <title>De novo assembly of a long-read Amblyomma americanum tick genome.</title>
        <authorList>
            <person name="Chou S."/>
            <person name="Poskanzer K.E."/>
            <person name="Rollins M."/>
            <person name="Thuy-Boun P.S."/>
        </authorList>
    </citation>
    <scope>NUCLEOTIDE SEQUENCE [LARGE SCALE GENOMIC DNA]</scope>
    <source>
        <strain evidence="2">F_SG_1</strain>
        <tissue evidence="2">Salivary glands</tissue>
    </source>
</reference>
<name>A0AAQ4DZF6_AMBAM</name>
<evidence type="ECO:0000313" key="2">
    <source>
        <dbReference type="EMBL" id="KAK8767846.1"/>
    </source>
</evidence>
<dbReference type="EMBL" id="JARKHS020024892">
    <property type="protein sequence ID" value="KAK8767846.1"/>
    <property type="molecule type" value="Genomic_DNA"/>
</dbReference>
<keyword evidence="3" id="KW-1185">Reference proteome</keyword>
<accession>A0AAQ4DZF6</accession>
<evidence type="ECO:0000313" key="3">
    <source>
        <dbReference type="Proteomes" id="UP001321473"/>
    </source>
</evidence>
<dbReference type="AlphaFoldDB" id="A0AAQ4DZF6"/>
<feature type="region of interest" description="Disordered" evidence="1">
    <location>
        <begin position="1"/>
        <end position="22"/>
    </location>
</feature>
<organism evidence="2 3">
    <name type="scientific">Amblyomma americanum</name>
    <name type="common">Lone star tick</name>
    <dbReference type="NCBI Taxonomy" id="6943"/>
    <lineage>
        <taxon>Eukaryota</taxon>
        <taxon>Metazoa</taxon>
        <taxon>Ecdysozoa</taxon>
        <taxon>Arthropoda</taxon>
        <taxon>Chelicerata</taxon>
        <taxon>Arachnida</taxon>
        <taxon>Acari</taxon>
        <taxon>Parasitiformes</taxon>
        <taxon>Ixodida</taxon>
        <taxon>Ixodoidea</taxon>
        <taxon>Ixodidae</taxon>
        <taxon>Amblyomminae</taxon>
        <taxon>Amblyomma</taxon>
    </lineage>
</organism>
<sequence length="94" mass="10126">MAFRLMATAANKDRGPGPQSSQHRLLMLRGCSGNHRHRRRGFGRCVPSSKLDVTWLGQPIGASTSGVPSWTSHHFVLGNPEAASGAASKRRYAA</sequence>
<protein>
    <submittedName>
        <fullName evidence="2">Uncharacterized protein</fullName>
    </submittedName>
</protein>
<gene>
    <name evidence="2" type="ORF">V5799_005373</name>
</gene>
<dbReference type="Proteomes" id="UP001321473">
    <property type="component" value="Unassembled WGS sequence"/>
</dbReference>